<evidence type="ECO:0000313" key="4">
    <source>
        <dbReference type="EMBL" id="PPL20410.1"/>
    </source>
</evidence>
<name>A0ABX5B005_9MICO</name>
<evidence type="ECO:0000256" key="2">
    <source>
        <dbReference type="SAM" id="Phobius"/>
    </source>
</evidence>
<keyword evidence="2" id="KW-0472">Membrane</keyword>
<feature type="transmembrane region" description="Helical" evidence="2">
    <location>
        <begin position="364"/>
        <end position="390"/>
    </location>
</feature>
<evidence type="ECO:0000256" key="1">
    <source>
        <dbReference type="SAM" id="MobiDB-lite"/>
    </source>
</evidence>
<keyword evidence="5" id="KW-1185">Reference proteome</keyword>
<dbReference type="Proteomes" id="UP000237755">
    <property type="component" value="Unassembled WGS sequence"/>
</dbReference>
<sequence>MTTEHPPVAPRSEADSDAAAPAPAAGPGPATGTPSQPGTSGTSGHAHQPGSAQQPTDEFGGAPHGFFAWLRGLGLQRQPGWIGGVCMGIAARIGIDPIIVRGIFLVLALFAPPVIIFYGVAWLLLPDTDGRIQMQRLLRGDPQPALAGIAILIFVGLALPLSSAAQLLTGLNVFSLGGAFFWGWPGSSAIGVLFNLALLAGVGAFVFWLVRRNKKDSRSGGAASASRTASASPTAAPSTNGGGVGSGDPDAAAGPTGHPAAHLAARQAAREAAHPSTAPAVADTLPPTGEPVTPGAGASVDEMAAWKLQHEAWRTARERFNKEQSDANRAARAQWAAENKARSLQFAAEAGEHRRARKRERPRASAAAVFFTLGLALVAGAGSAIAALASPANADYAATIGVLVAALVAAIAMVVAGAMRRRSGFLAFIAMLLLLIGVGTAMLPRQTQLLAPWSWVNNTQQLGTMTQPWGDLVVWVHNQSNDAAAAPRNLVLTKATGDVHIYVDKDSSLVLRAELEPGRRVHVLQQSYDTGDVVDAPTPRPNAGGDYTVRVGSFAGGPVADLTLDATLTSGSIFITEYTD</sequence>
<keyword evidence="2" id="KW-0812">Transmembrane</keyword>
<feature type="transmembrane region" description="Helical" evidence="2">
    <location>
        <begin position="425"/>
        <end position="443"/>
    </location>
</feature>
<feature type="domain" description="Phage shock protein PspC N-terminal" evidence="3">
    <location>
        <begin position="76"/>
        <end position="127"/>
    </location>
</feature>
<evidence type="ECO:0000259" key="3">
    <source>
        <dbReference type="Pfam" id="PF04024"/>
    </source>
</evidence>
<feature type="transmembrane region" description="Helical" evidence="2">
    <location>
        <begin position="188"/>
        <end position="210"/>
    </location>
</feature>
<protein>
    <recommendedName>
        <fullName evidence="3">Phage shock protein PspC N-terminal domain-containing protein</fullName>
    </recommendedName>
</protein>
<feature type="transmembrane region" description="Helical" evidence="2">
    <location>
        <begin position="102"/>
        <end position="125"/>
    </location>
</feature>
<dbReference type="Pfam" id="PF04024">
    <property type="entry name" value="PspC"/>
    <property type="match status" value="1"/>
</dbReference>
<keyword evidence="2" id="KW-1133">Transmembrane helix</keyword>
<feature type="compositionally biased region" description="Low complexity" evidence="1">
    <location>
        <begin position="17"/>
        <end position="44"/>
    </location>
</feature>
<comment type="caution">
    <text evidence="4">The sequence shown here is derived from an EMBL/GenBank/DDBJ whole genome shotgun (WGS) entry which is preliminary data.</text>
</comment>
<feature type="compositionally biased region" description="Low complexity" evidence="1">
    <location>
        <begin position="247"/>
        <end position="267"/>
    </location>
</feature>
<feature type="transmembrane region" description="Helical" evidence="2">
    <location>
        <begin position="146"/>
        <end position="168"/>
    </location>
</feature>
<feature type="compositionally biased region" description="Low complexity" evidence="1">
    <location>
        <begin position="219"/>
        <end position="239"/>
    </location>
</feature>
<feature type="region of interest" description="Disordered" evidence="1">
    <location>
        <begin position="1"/>
        <end position="58"/>
    </location>
</feature>
<dbReference type="RefSeq" id="WP_202972895.1">
    <property type="nucleotide sequence ID" value="NZ_MPZN01000002.1"/>
</dbReference>
<feature type="transmembrane region" description="Helical" evidence="2">
    <location>
        <begin position="396"/>
        <end position="418"/>
    </location>
</feature>
<feature type="region of interest" description="Disordered" evidence="1">
    <location>
        <begin position="217"/>
        <end position="297"/>
    </location>
</feature>
<organism evidence="4 5">
    <name type="scientific">Microterricola pindariensis</name>
    <dbReference type="NCBI Taxonomy" id="478010"/>
    <lineage>
        <taxon>Bacteria</taxon>
        <taxon>Bacillati</taxon>
        <taxon>Actinomycetota</taxon>
        <taxon>Actinomycetes</taxon>
        <taxon>Micrococcales</taxon>
        <taxon>Microbacteriaceae</taxon>
        <taxon>Microterricola</taxon>
    </lineage>
</organism>
<gene>
    <name evidence="4" type="ORF">GY24_01175</name>
</gene>
<reference evidence="4 5" key="1">
    <citation type="journal article" date="2008" name="Int. J. Syst. Evol. Microbiol.">
        <title>Leifsonia pindariensis sp. nov., isolated from the Pindari glacier of the Indian Himalayas, and emended description of the genus Leifsonia.</title>
        <authorList>
            <person name="Reddy G.S."/>
            <person name="Prabagaran S.R."/>
            <person name="Shivaji S."/>
        </authorList>
    </citation>
    <scope>NUCLEOTIDE SEQUENCE [LARGE SCALE GENOMIC DNA]</scope>
    <source>
        <strain evidence="4 5">PON 10</strain>
    </source>
</reference>
<accession>A0ABX5B005</accession>
<evidence type="ECO:0000313" key="5">
    <source>
        <dbReference type="Proteomes" id="UP000237755"/>
    </source>
</evidence>
<dbReference type="EMBL" id="MPZN01000002">
    <property type="protein sequence ID" value="PPL20410.1"/>
    <property type="molecule type" value="Genomic_DNA"/>
</dbReference>
<proteinExistence type="predicted"/>
<dbReference type="InterPro" id="IPR007168">
    <property type="entry name" value="Phageshock_PspC_N"/>
</dbReference>